<proteinExistence type="predicted"/>
<sequence>MILTGFSLTEKLHFCMIEKERPVLIIRPIHKEEDHLDTISKAARSTCALPSIVRSN</sequence>
<name>A0A653XXX5_BACAB</name>
<gene>
    <name evidence="1" type="ORF">BACI348_50955</name>
</gene>
<evidence type="ECO:0000313" key="2">
    <source>
        <dbReference type="Proteomes" id="UP000433089"/>
    </source>
</evidence>
<organism evidence="1 2">
    <name type="scientific">Bacillus altitudinis</name>
    <dbReference type="NCBI Taxonomy" id="293387"/>
    <lineage>
        <taxon>Bacteria</taxon>
        <taxon>Bacillati</taxon>
        <taxon>Bacillota</taxon>
        <taxon>Bacilli</taxon>
        <taxon>Bacillales</taxon>
        <taxon>Bacillaceae</taxon>
        <taxon>Bacillus</taxon>
    </lineage>
</organism>
<accession>A0A653XXX5</accession>
<dbReference type="EMBL" id="CABWLH010000010">
    <property type="protein sequence ID" value="VXC35082.1"/>
    <property type="molecule type" value="Genomic_DNA"/>
</dbReference>
<protein>
    <submittedName>
        <fullName evidence="1">Uncharacterized protein</fullName>
    </submittedName>
</protein>
<reference evidence="1 2" key="1">
    <citation type="submission" date="2019-10" db="EMBL/GenBank/DDBJ databases">
        <authorList>
            <person name="Karimi E."/>
        </authorList>
    </citation>
    <scope>NUCLEOTIDE SEQUENCE [LARGE SCALE GENOMIC DNA]</scope>
    <source>
        <strain evidence="1">Bacillus sp. 348</strain>
    </source>
</reference>
<evidence type="ECO:0000313" key="1">
    <source>
        <dbReference type="EMBL" id="VXC35082.1"/>
    </source>
</evidence>
<dbReference type="AlphaFoldDB" id="A0A653XXX5"/>
<dbReference type="Proteomes" id="UP000433089">
    <property type="component" value="Unassembled WGS sequence"/>
</dbReference>